<dbReference type="PANTHER" id="PTHR40942">
    <property type="match status" value="1"/>
</dbReference>
<reference evidence="9 10" key="1">
    <citation type="journal article" date="2017" name="Int. J. Syst. Evol. Microbiol.">
        <title>Ramlibacter alkalitolerans sp. nov., alkali-tolerant bacterium isolated from soil of ginseng.</title>
        <authorList>
            <person name="Lee D.H."/>
            <person name="Cha C.J."/>
        </authorList>
    </citation>
    <scope>NUCLEOTIDE SEQUENCE [LARGE SCALE GENOMIC DNA]</scope>
    <source>
        <strain evidence="9 10">KACC 19305</strain>
    </source>
</reference>
<evidence type="ECO:0000256" key="2">
    <source>
        <dbReference type="ARBA" id="ARBA00022617"/>
    </source>
</evidence>
<dbReference type="PRINTS" id="PR00607">
    <property type="entry name" value="CYTCHROMECIE"/>
</dbReference>
<evidence type="ECO:0000256" key="6">
    <source>
        <dbReference type="PROSITE-ProRule" id="PRU00433"/>
    </source>
</evidence>
<dbReference type="PROSITE" id="PS51007">
    <property type="entry name" value="CYTC"/>
    <property type="match status" value="1"/>
</dbReference>
<evidence type="ECO:0000256" key="7">
    <source>
        <dbReference type="SAM" id="SignalP"/>
    </source>
</evidence>
<evidence type="ECO:0000256" key="1">
    <source>
        <dbReference type="ARBA" id="ARBA00022448"/>
    </source>
</evidence>
<evidence type="ECO:0000313" key="9">
    <source>
        <dbReference type="EMBL" id="MBL0425680.1"/>
    </source>
</evidence>
<keyword evidence="4" id="KW-0249">Electron transport</keyword>
<proteinExistence type="predicted"/>
<keyword evidence="3 6" id="KW-0479">Metal-binding</keyword>
<evidence type="ECO:0000313" key="10">
    <source>
        <dbReference type="Proteomes" id="UP000622707"/>
    </source>
</evidence>
<comment type="caution">
    <text evidence="9">The sequence shown here is derived from an EMBL/GenBank/DDBJ whole genome shotgun (WGS) entry which is preliminary data.</text>
</comment>
<evidence type="ECO:0000256" key="3">
    <source>
        <dbReference type="ARBA" id="ARBA00022723"/>
    </source>
</evidence>
<gene>
    <name evidence="9" type="ORF">JI746_11230</name>
</gene>
<accession>A0ABS1JN49</accession>
<evidence type="ECO:0000256" key="5">
    <source>
        <dbReference type="ARBA" id="ARBA00023004"/>
    </source>
</evidence>
<organism evidence="9 10">
    <name type="scientific">Ramlibacter alkalitolerans</name>
    <dbReference type="NCBI Taxonomy" id="2039631"/>
    <lineage>
        <taxon>Bacteria</taxon>
        <taxon>Pseudomonadati</taxon>
        <taxon>Pseudomonadota</taxon>
        <taxon>Betaproteobacteria</taxon>
        <taxon>Burkholderiales</taxon>
        <taxon>Comamonadaceae</taxon>
        <taxon>Ramlibacter</taxon>
    </lineage>
</organism>
<dbReference type="RefSeq" id="WP_201689483.1">
    <property type="nucleotide sequence ID" value="NZ_JAEQND010000005.1"/>
</dbReference>
<dbReference type="Proteomes" id="UP000622707">
    <property type="component" value="Unassembled WGS sequence"/>
</dbReference>
<feature type="domain" description="Cytochrome c" evidence="8">
    <location>
        <begin position="33"/>
        <end position="113"/>
    </location>
</feature>
<keyword evidence="10" id="KW-1185">Reference proteome</keyword>
<dbReference type="SUPFAM" id="SSF46626">
    <property type="entry name" value="Cytochrome c"/>
    <property type="match status" value="1"/>
</dbReference>
<protein>
    <submittedName>
        <fullName evidence="9">Cytochrome c5 family protein</fullName>
    </submittedName>
</protein>
<dbReference type="InterPro" id="IPR002323">
    <property type="entry name" value="Cyt_CIE"/>
</dbReference>
<dbReference type="Pfam" id="PF13442">
    <property type="entry name" value="Cytochrome_CBB3"/>
    <property type="match status" value="1"/>
</dbReference>
<keyword evidence="7" id="KW-0732">Signal</keyword>
<feature type="chain" id="PRO_5045289279" evidence="7">
    <location>
        <begin position="32"/>
        <end position="247"/>
    </location>
</feature>
<evidence type="ECO:0000259" key="8">
    <source>
        <dbReference type="PROSITE" id="PS51007"/>
    </source>
</evidence>
<dbReference type="InterPro" id="IPR036909">
    <property type="entry name" value="Cyt_c-like_dom_sf"/>
</dbReference>
<keyword evidence="1" id="KW-0813">Transport</keyword>
<keyword evidence="2 6" id="KW-0349">Heme</keyword>
<dbReference type="Gene3D" id="1.10.760.10">
    <property type="entry name" value="Cytochrome c-like domain"/>
    <property type="match status" value="1"/>
</dbReference>
<sequence length="247" mass="25720">MATTAQTSALRATAPAIVVLSVLALSAPAFAVQKAREGRQVVETVCAACHAPGKDGAPKIGDRAAWTPRFAKGIDALIDSAVNGHGGMPARGGVVQLEREELRSAVLYMFNFGLPPVAPPAEVAKADPRHKLVAGTDIYLGAMPAEAMRAGASSKASVPTGKGYYHLNISLADQRTGAQVKDAQVKLRVSDGMSEQASALAPVVANDSVSWGNFFKLTSGGAYNIQAEVTRPGVARPIVTNFEFRAP</sequence>
<feature type="signal peptide" evidence="7">
    <location>
        <begin position="1"/>
        <end position="31"/>
    </location>
</feature>
<dbReference type="PANTHER" id="PTHR40942:SF4">
    <property type="entry name" value="CYTOCHROME C5"/>
    <property type="match status" value="1"/>
</dbReference>
<evidence type="ECO:0000256" key="4">
    <source>
        <dbReference type="ARBA" id="ARBA00022982"/>
    </source>
</evidence>
<dbReference type="EMBL" id="JAEQND010000005">
    <property type="protein sequence ID" value="MBL0425680.1"/>
    <property type="molecule type" value="Genomic_DNA"/>
</dbReference>
<dbReference type="InterPro" id="IPR009056">
    <property type="entry name" value="Cyt_c-like_dom"/>
</dbReference>
<keyword evidence="5 6" id="KW-0408">Iron</keyword>
<name>A0ABS1JN49_9BURK</name>